<keyword evidence="1" id="KW-1133">Transmembrane helix</keyword>
<dbReference type="InterPro" id="IPR028121">
    <property type="entry name" value="TMEM213"/>
</dbReference>
<proteinExistence type="predicted"/>
<reference evidence="3" key="1">
    <citation type="journal article" date="2022" name="bioRxiv">
        <title>Sequencing and chromosome-scale assembly of the giantPleurodeles waltlgenome.</title>
        <authorList>
            <person name="Brown T."/>
            <person name="Elewa A."/>
            <person name="Iarovenko S."/>
            <person name="Subramanian E."/>
            <person name="Araus A.J."/>
            <person name="Petzold A."/>
            <person name="Susuki M."/>
            <person name="Suzuki K.-i.T."/>
            <person name="Hayashi T."/>
            <person name="Toyoda A."/>
            <person name="Oliveira C."/>
            <person name="Osipova E."/>
            <person name="Leigh N.D."/>
            <person name="Simon A."/>
            <person name="Yun M.H."/>
        </authorList>
    </citation>
    <scope>NUCLEOTIDE SEQUENCE</scope>
    <source>
        <strain evidence="3">20211129_DDA</strain>
        <tissue evidence="3">Liver</tissue>
    </source>
</reference>
<keyword evidence="4" id="KW-1185">Reference proteome</keyword>
<name>A0AAV7SQ57_PLEWA</name>
<feature type="transmembrane region" description="Helical" evidence="1">
    <location>
        <begin position="65"/>
        <end position="84"/>
    </location>
</feature>
<dbReference type="PANTHER" id="PTHR36293">
    <property type="entry name" value="TRANSMEMBRANE PROTEIN 213"/>
    <property type="match status" value="1"/>
</dbReference>
<keyword evidence="1" id="KW-0472">Membrane</keyword>
<feature type="chain" id="PRO_5043642007" description="Transmembrane protein 213" evidence="2">
    <location>
        <begin position="28"/>
        <end position="100"/>
    </location>
</feature>
<sequence length="100" mass="10878">MKRPLRTSAPLLLLLTLAALCVQRGTASTNDTTHTGSDIPITCTGQDFCTLASQCCQVGMDDNGWIAAAVGWALWFVTLILYCVGKMMNLHPDEPKYMQA</sequence>
<evidence type="ECO:0000313" key="3">
    <source>
        <dbReference type="EMBL" id="KAJ1166212.1"/>
    </source>
</evidence>
<evidence type="ECO:0008006" key="5">
    <source>
        <dbReference type="Google" id="ProtNLM"/>
    </source>
</evidence>
<dbReference type="Proteomes" id="UP001066276">
    <property type="component" value="Chromosome 4_2"/>
</dbReference>
<dbReference type="AlphaFoldDB" id="A0AAV7SQ57"/>
<comment type="caution">
    <text evidence="3">The sequence shown here is derived from an EMBL/GenBank/DDBJ whole genome shotgun (WGS) entry which is preliminary data.</text>
</comment>
<keyword evidence="2" id="KW-0732">Signal</keyword>
<feature type="signal peptide" evidence="2">
    <location>
        <begin position="1"/>
        <end position="27"/>
    </location>
</feature>
<dbReference type="EMBL" id="JANPWB010000008">
    <property type="protein sequence ID" value="KAJ1166212.1"/>
    <property type="molecule type" value="Genomic_DNA"/>
</dbReference>
<organism evidence="3 4">
    <name type="scientific">Pleurodeles waltl</name>
    <name type="common">Iberian ribbed newt</name>
    <dbReference type="NCBI Taxonomy" id="8319"/>
    <lineage>
        <taxon>Eukaryota</taxon>
        <taxon>Metazoa</taxon>
        <taxon>Chordata</taxon>
        <taxon>Craniata</taxon>
        <taxon>Vertebrata</taxon>
        <taxon>Euteleostomi</taxon>
        <taxon>Amphibia</taxon>
        <taxon>Batrachia</taxon>
        <taxon>Caudata</taxon>
        <taxon>Salamandroidea</taxon>
        <taxon>Salamandridae</taxon>
        <taxon>Pleurodelinae</taxon>
        <taxon>Pleurodeles</taxon>
    </lineage>
</organism>
<protein>
    <recommendedName>
        <fullName evidence="5">Transmembrane protein 213</fullName>
    </recommendedName>
</protein>
<accession>A0AAV7SQ57</accession>
<keyword evidence="1" id="KW-0812">Transmembrane</keyword>
<evidence type="ECO:0000256" key="2">
    <source>
        <dbReference type="SAM" id="SignalP"/>
    </source>
</evidence>
<evidence type="ECO:0000313" key="4">
    <source>
        <dbReference type="Proteomes" id="UP001066276"/>
    </source>
</evidence>
<gene>
    <name evidence="3" type="ORF">NDU88_006620</name>
</gene>
<evidence type="ECO:0000256" key="1">
    <source>
        <dbReference type="SAM" id="Phobius"/>
    </source>
</evidence>
<dbReference type="Pfam" id="PF15192">
    <property type="entry name" value="TMEM213"/>
    <property type="match status" value="1"/>
</dbReference>
<dbReference type="PANTHER" id="PTHR36293:SF1">
    <property type="entry name" value="TRANSMEMBRANE PROTEIN 213"/>
    <property type="match status" value="1"/>
</dbReference>